<keyword evidence="1" id="KW-1133">Transmembrane helix</keyword>
<name>A0A9D1TW81_9FIRM</name>
<organism evidence="3 4">
    <name type="scientific">Candidatus Faecalibacterium intestinigallinarum</name>
    <dbReference type="NCBI Taxonomy" id="2838581"/>
    <lineage>
        <taxon>Bacteria</taxon>
        <taxon>Bacillati</taxon>
        <taxon>Bacillota</taxon>
        <taxon>Clostridia</taxon>
        <taxon>Eubacteriales</taxon>
        <taxon>Oscillospiraceae</taxon>
        <taxon>Faecalibacterium</taxon>
    </lineage>
</organism>
<evidence type="ECO:0000313" key="3">
    <source>
        <dbReference type="EMBL" id="HIW08672.1"/>
    </source>
</evidence>
<comment type="caution">
    <text evidence="3">The sequence shown here is derived from an EMBL/GenBank/DDBJ whole genome shotgun (WGS) entry which is preliminary data.</text>
</comment>
<sequence>MQTASVSSDASGLVLGLLQRVLRRMGYPGLAARLTDHMVRKAAHFCEYALEGFLLQLGVRLFSRKLRFLSWPALLGLLTALADETIQLFFDGRGSQVTDVWIDFAGVLTGMTAALILSGLLGAVFQPSKRGNHAHPDHS</sequence>
<dbReference type="Proteomes" id="UP000823933">
    <property type="component" value="Unassembled WGS sequence"/>
</dbReference>
<reference evidence="3" key="2">
    <citation type="submission" date="2021-04" db="EMBL/GenBank/DDBJ databases">
        <authorList>
            <person name="Gilroy R."/>
        </authorList>
    </citation>
    <scope>NUCLEOTIDE SEQUENCE</scope>
    <source>
        <strain evidence="3">ChiHcolR34-3080</strain>
    </source>
</reference>
<proteinExistence type="predicted"/>
<feature type="transmembrane region" description="Helical" evidence="1">
    <location>
        <begin position="102"/>
        <end position="125"/>
    </location>
</feature>
<gene>
    <name evidence="3" type="ORF">H9890_04630</name>
</gene>
<reference evidence="3" key="1">
    <citation type="journal article" date="2021" name="PeerJ">
        <title>Extensive microbial diversity within the chicken gut microbiome revealed by metagenomics and culture.</title>
        <authorList>
            <person name="Gilroy R."/>
            <person name="Ravi A."/>
            <person name="Getino M."/>
            <person name="Pursley I."/>
            <person name="Horton D.L."/>
            <person name="Alikhan N.F."/>
            <person name="Baker D."/>
            <person name="Gharbi K."/>
            <person name="Hall N."/>
            <person name="Watson M."/>
            <person name="Adriaenssens E.M."/>
            <person name="Foster-Nyarko E."/>
            <person name="Jarju S."/>
            <person name="Secka A."/>
            <person name="Antonio M."/>
            <person name="Oren A."/>
            <person name="Chaudhuri R.R."/>
            <person name="La Ragione R."/>
            <person name="Hildebrand F."/>
            <person name="Pallen M.J."/>
        </authorList>
    </citation>
    <scope>NUCLEOTIDE SEQUENCE</scope>
    <source>
        <strain evidence="3">ChiHcolR34-3080</strain>
    </source>
</reference>
<evidence type="ECO:0000313" key="4">
    <source>
        <dbReference type="Proteomes" id="UP000823933"/>
    </source>
</evidence>
<accession>A0A9D1TW81</accession>
<feature type="domain" description="VanZ-like" evidence="2">
    <location>
        <begin position="34"/>
        <end position="117"/>
    </location>
</feature>
<feature type="transmembrane region" description="Helical" evidence="1">
    <location>
        <begin position="68"/>
        <end position="90"/>
    </location>
</feature>
<dbReference type="EMBL" id="DXHQ01000055">
    <property type="protein sequence ID" value="HIW08672.1"/>
    <property type="molecule type" value="Genomic_DNA"/>
</dbReference>
<evidence type="ECO:0000259" key="2">
    <source>
        <dbReference type="Pfam" id="PF04892"/>
    </source>
</evidence>
<dbReference type="AlphaFoldDB" id="A0A9D1TW81"/>
<dbReference type="Pfam" id="PF04892">
    <property type="entry name" value="VanZ"/>
    <property type="match status" value="1"/>
</dbReference>
<dbReference type="InterPro" id="IPR006976">
    <property type="entry name" value="VanZ-like"/>
</dbReference>
<dbReference type="NCBIfam" id="NF037970">
    <property type="entry name" value="vanZ_1"/>
    <property type="match status" value="1"/>
</dbReference>
<evidence type="ECO:0000256" key="1">
    <source>
        <dbReference type="SAM" id="Phobius"/>
    </source>
</evidence>
<protein>
    <submittedName>
        <fullName evidence="3">VanZ family protein</fullName>
    </submittedName>
</protein>
<keyword evidence="1" id="KW-0472">Membrane</keyword>
<keyword evidence="1" id="KW-0812">Transmembrane</keyword>